<dbReference type="GO" id="GO:0016787">
    <property type="term" value="F:hydrolase activity"/>
    <property type="evidence" value="ECO:0007669"/>
    <property type="project" value="UniProtKB-KW"/>
</dbReference>
<feature type="domain" description="Glycoside hydrolase family 57 N-terminal" evidence="3">
    <location>
        <begin position="86"/>
        <end position="234"/>
    </location>
</feature>
<dbReference type="PANTHER" id="PTHR36306">
    <property type="entry name" value="ALPHA-AMYLASE-RELATED-RELATED"/>
    <property type="match status" value="1"/>
</dbReference>
<dbReference type="InterPro" id="IPR052046">
    <property type="entry name" value="GH57_Enzymes"/>
</dbReference>
<evidence type="ECO:0000313" key="4">
    <source>
        <dbReference type="EMBL" id="PIE31840.1"/>
    </source>
</evidence>
<proteinExistence type="inferred from homology"/>
<accession>A0A2G6K901</accession>
<sequence>MTGFPEYIGELPNICGSENEIETVIRAHKGKPLFLHECDIDFGSTRSTCAIALHMQQPLIPAGGDDLRTAAIISNLQYMMEHQDIGDNHDAPVFQWCYKRMGEFLPQLFDEGKQPRVMLEYSGVLLHGLRKMGLNDVIEHLQRITCDPHYRKGVEWLGCTWGHAVAPSTPVQDFRLHVKAWQHHFAAIFGLDAVSRVRGFSPAEMALPNHPDVAYEFVKTLKDCGYQWVLVQEHSVERPENGWGLEQKHLPHRLICTNSKGESESIVAIIKTQGSDTKLVAQMQPYYEAAGLSRWELAGQQVPPLVTQIADGENGGVMMNEFPDKYFEVIRNASGSDVPVVNVTEYLEYLFSLGLTETDFPDIQPIKQKQIWDNMKPGDGPEKLEELIERLKKEDHQFHMDGGSWTNNISWVQGYDNVLGPMEKVSSLFNEKILDADIPTSDSRYRNALFHLLASQTSCYRYWGQGLWTDYGREICRRAEDILNYDL</sequence>
<gene>
    <name evidence="4" type="ORF">CSA56_17195</name>
</gene>
<keyword evidence="2" id="KW-0119">Carbohydrate metabolism</keyword>
<dbReference type="EMBL" id="PDSK01000127">
    <property type="protein sequence ID" value="PIE31840.1"/>
    <property type="molecule type" value="Genomic_DNA"/>
</dbReference>
<comment type="caution">
    <text evidence="4">The sequence shown here is derived from an EMBL/GenBank/DDBJ whole genome shotgun (WGS) entry which is preliminary data.</text>
</comment>
<comment type="similarity">
    <text evidence="1">Belongs to the glycosyl hydrolase 57 family.</text>
</comment>
<dbReference type="InterPro" id="IPR004300">
    <property type="entry name" value="Glyco_hydro_57_N"/>
</dbReference>
<name>A0A2G6K901_9BACT</name>
<dbReference type="Gene3D" id="3.20.110.20">
    <property type="match status" value="1"/>
</dbReference>
<evidence type="ECO:0000259" key="3">
    <source>
        <dbReference type="Pfam" id="PF03065"/>
    </source>
</evidence>
<keyword evidence="4" id="KW-0378">Hydrolase</keyword>
<dbReference type="AlphaFoldDB" id="A0A2G6K901"/>
<dbReference type="Pfam" id="PF03065">
    <property type="entry name" value="Glyco_hydro_57"/>
    <property type="match status" value="1"/>
</dbReference>
<dbReference type="GO" id="GO:0005975">
    <property type="term" value="P:carbohydrate metabolic process"/>
    <property type="evidence" value="ECO:0007669"/>
    <property type="project" value="InterPro"/>
</dbReference>
<evidence type="ECO:0000256" key="2">
    <source>
        <dbReference type="ARBA" id="ARBA00023277"/>
    </source>
</evidence>
<dbReference type="Proteomes" id="UP000230821">
    <property type="component" value="Unassembled WGS sequence"/>
</dbReference>
<evidence type="ECO:0000256" key="1">
    <source>
        <dbReference type="ARBA" id="ARBA00006821"/>
    </source>
</evidence>
<dbReference type="SUPFAM" id="SSF88713">
    <property type="entry name" value="Glycoside hydrolase/deacetylase"/>
    <property type="match status" value="1"/>
</dbReference>
<dbReference type="InterPro" id="IPR011330">
    <property type="entry name" value="Glyco_hydro/deAcase_b/a-brl"/>
</dbReference>
<reference evidence="4 5" key="1">
    <citation type="submission" date="2017-10" db="EMBL/GenBank/DDBJ databases">
        <title>Novel microbial diversity and functional potential in the marine mammal oral microbiome.</title>
        <authorList>
            <person name="Dudek N.K."/>
            <person name="Sun C.L."/>
            <person name="Burstein D."/>
            <person name="Kantor R.S."/>
            <person name="Aliaga Goltsman D.S."/>
            <person name="Bik E.M."/>
            <person name="Thomas B.C."/>
            <person name="Banfield J.F."/>
            <person name="Relman D.A."/>
        </authorList>
    </citation>
    <scope>NUCLEOTIDE SEQUENCE [LARGE SCALE GENOMIC DNA]</scope>
    <source>
        <strain evidence="4">DOLJORAL78_47_16</strain>
    </source>
</reference>
<dbReference type="CDD" id="cd10798">
    <property type="entry name" value="GH57N_like_1"/>
    <property type="match status" value="1"/>
</dbReference>
<evidence type="ECO:0000313" key="5">
    <source>
        <dbReference type="Proteomes" id="UP000230821"/>
    </source>
</evidence>
<protein>
    <submittedName>
        <fullName evidence="4">Glycosyl hydrolase family 57</fullName>
    </submittedName>
</protein>
<dbReference type="PANTHER" id="PTHR36306:SF5">
    <property type="entry name" value="SLR1535 PROTEIN"/>
    <property type="match status" value="1"/>
</dbReference>
<organism evidence="4 5">
    <name type="scientific">candidate division KSB3 bacterium</name>
    <dbReference type="NCBI Taxonomy" id="2044937"/>
    <lineage>
        <taxon>Bacteria</taxon>
        <taxon>candidate division KSB3</taxon>
    </lineage>
</organism>